<keyword evidence="1" id="KW-0547">Nucleotide-binding</keyword>
<dbReference type="PANTHER" id="PTHR23086">
    <property type="entry name" value="PHOSPHATIDYLINOSITOL-4-PHOSPHATE 5-KINASE"/>
    <property type="match status" value="1"/>
</dbReference>
<sequence>MVRTPWSPHPCMAENLAQTLRGKSQSVVQRIQESISSITDTSAALSKQVILQKLLANGILQMDHIRNALQMGIGYYLDQKIEQNPNQKSLIHTRPTYDTEHVERLKFPAIGGGEKNTPPHSYPDFDCEAYALNAFFCLMNIYGIDPEILRDSIIGSGELREIANPAKSGSLLYLTADKEFIIKTVRDYEAKFIQQKFLSAYVDYVRKRPGTFITKLFGLYGYIPYIPKEKLGLSVETFTLRFAVFSNFIPSQLEIHEKYDLKGSTFRRDADAVEKRKELATFKDNDFRALHPNGLRLPRSVYENLREVLTHDVKFLESQNIMDYSMLLVIHNMDNPVKPKRVGLFESLIESARDTFMVGVQQVIEQNEKNTREKKHRVRYGKPIETIGMGCSSINTYDTPQAKQFGGIPAVNEKGERLLLFFAILDILQTFDICKVMQRQLQTIQVQTAVDDRSIVEPDFYAKRFKEFIFNDVFKPATDEIGTRPMPLPSDTSYNITESF</sequence>
<protein>
    <recommendedName>
        <fullName evidence="2">PIPK domain-containing protein</fullName>
    </recommendedName>
</protein>
<dbReference type="PROSITE" id="PS51455">
    <property type="entry name" value="PIPK"/>
    <property type="match status" value="1"/>
</dbReference>
<keyword evidence="5" id="KW-1185">Reference proteome</keyword>
<dbReference type="GO" id="GO:0016308">
    <property type="term" value="F:1-phosphatidylinositol-4-phosphate 5-kinase activity"/>
    <property type="evidence" value="ECO:0007669"/>
    <property type="project" value="TreeGrafter"/>
</dbReference>
<name>A0A814R5P0_9BILA</name>
<dbReference type="Proteomes" id="UP000663829">
    <property type="component" value="Unassembled WGS sequence"/>
</dbReference>
<dbReference type="GO" id="GO:0005524">
    <property type="term" value="F:ATP binding"/>
    <property type="evidence" value="ECO:0007669"/>
    <property type="project" value="UniProtKB-UniRule"/>
</dbReference>
<dbReference type="AlphaFoldDB" id="A0A814R5P0"/>
<dbReference type="InterPro" id="IPR023610">
    <property type="entry name" value="PInositol-4/5-P-5/4-kinase"/>
</dbReference>
<dbReference type="Gene3D" id="3.30.800.10">
    <property type="entry name" value="Phosphatidylinositol Phosphate Kinase II Beta"/>
    <property type="match status" value="1"/>
</dbReference>
<dbReference type="EMBL" id="CAJNOQ010006257">
    <property type="protein sequence ID" value="CAF1128956.1"/>
    <property type="molecule type" value="Genomic_DNA"/>
</dbReference>
<dbReference type="InterPro" id="IPR027483">
    <property type="entry name" value="PInositol-4-P-4/5-kinase_C_sf"/>
</dbReference>
<dbReference type="SUPFAM" id="SSF56104">
    <property type="entry name" value="SAICAR synthase-like"/>
    <property type="match status" value="1"/>
</dbReference>
<dbReference type="Proteomes" id="UP000681722">
    <property type="component" value="Unassembled WGS sequence"/>
</dbReference>
<dbReference type="GO" id="GO:0046854">
    <property type="term" value="P:phosphatidylinositol phosphate biosynthetic process"/>
    <property type="evidence" value="ECO:0007669"/>
    <property type="project" value="TreeGrafter"/>
</dbReference>
<feature type="domain" description="PIPK" evidence="2">
    <location>
        <begin position="61"/>
        <end position="473"/>
    </location>
</feature>
<dbReference type="Pfam" id="PF01504">
    <property type="entry name" value="PIP5K"/>
    <property type="match status" value="1"/>
</dbReference>
<dbReference type="SMART" id="SM00330">
    <property type="entry name" value="PIPKc"/>
    <property type="match status" value="1"/>
</dbReference>
<evidence type="ECO:0000256" key="1">
    <source>
        <dbReference type="PROSITE-ProRule" id="PRU00781"/>
    </source>
</evidence>
<evidence type="ECO:0000313" key="4">
    <source>
        <dbReference type="EMBL" id="CAF3892539.1"/>
    </source>
</evidence>
<evidence type="ECO:0000313" key="5">
    <source>
        <dbReference type="Proteomes" id="UP000663829"/>
    </source>
</evidence>
<keyword evidence="1" id="KW-0808">Transferase</keyword>
<accession>A0A814R5P0</accession>
<keyword evidence="1" id="KW-0418">Kinase</keyword>
<organism evidence="3 5">
    <name type="scientific">Didymodactylos carnosus</name>
    <dbReference type="NCBI Taxonomy" id="1234261"/>
    <lineage>
        <taxon>Eukaryota</taxon>
        <taxon>Metazoa</taxon>
        <taxon>Spiralia</taxon>
        <taxon>Gnathifera</taxon>
        <taxon>Rotifera</taxon>
        <taxon>Eurotatoria</taxon>
        <taxon>Bdelloidea</taxon>
        <taxon>Philodinida</taxon>
        <taxon>Philodinidae</taxon>
        <taxon>Didymodactylos</taxon>
    </lineage>
</organism>
<dbReference type="InterPro" id="IPR027484">
    <property type="entry name" value="PInositol-4-P-5-kinase_N"/>
</dbReference>
<dbReference type="OrthoDB" id="70770at2759"/>
<dbReference type="InterPro" id="IPR002498">
    <property type="entry name" value="PInositol-4-P-4/5-kinase_core"/>
</dbReference>
<dbReference type="EMBL" id="CAJOBC010006256">
    <property type="protein sequence ID" value="CAF3892539.1"/>
    <property type="molecule type" value="Genomic_DNA"/>
</dbReference>
<gene>
    <name evidence="3" type="ORF">GPM918_LOCUS20086</name>
    <name evidence="4" type="ORF">SRO942_LOCUS20082</name>
</gene>
<dbReference type="Gene3D" id="3.30.810.10">
    <property type="entry name" value="2-Layer Sandwich"/>
    <property type="match status" value="1"/>
</dbReference>
<keyword evidence="1" id="KW-0067">ATP-binding</keyword>
<comment type="caution">
    <text evidence="3">The sequence shown here is derived from an EMBL/GenBank/DDBJ whole genome shotgun (WGS) entry which is preliminary data.</text>
</comment>
<evidence type="ECO:0000313" key="3">
    <source>
        <dbReference type="EMBL" id="CAF1128956.1"/>
    </source>
</evidence>
<dbReference type="PANTHER" id="PTHR23086:SF101">
    <property type="entry name" value="LP03320P-RELATED"/>
    <property type="match status" value="1"/>
</dbReference>
<proteinExistence type="predicted"/>
<dbReference type="GO" id="GO:0005886">
    <property type="term" value="C:plasma membrane"/>
    <property type="evidence" value="ECO:0007669"/>
    <property type="project" value="TreeGrafter"/>
</dbReference>
<evidence type="ECO:0000259" key="2">
    <source>
        <dbReference type="PROSITE" id="PS51455"/>
    </source>
</evidence>
<reference evidence="3" key="1">
    <citation type="submission" date="2021-02" db="EMBL/GenBank/DDBJ databases">
        <authorList>
            <person name="Nowell W R."/>
        </authorList>
    </citation>
    <scope>NUCLEOTIDE SEQUENCE</scope>
</reference>